<accession>A0A1I5ZN46</accession>
<sequence length="48" mass="5182">MYSGLSFVSLATMFHDWRRPGSDAAGAYGAGCPRHSMVSYGAMLPNRT</sequence>
<protein>
    <submittedName>
        <fullName evidence="1">Uncharacterized protein</fullName>
    </submittedName>
</protein>
<organism evidence="1 2">
    <name type="scientific">Hymenobacter arizonensis</name>
    <name type="common">Siccationidurans arizonensis</name>
    <dbReference type="NCBI Taxonomy" id="1227077"/>
    <lineage>
        <taxon>Bacteria</taxon>
        <taxon>Pseudomonadati</taxon>
        <taxon>Bacteroidota</taxon>
        <taxon>Cytophagia</taxon>
        <taxon>Cytophagales</taxon>
        <taxon>Hymenobacteraceae</taxon>
        <taxon>Hymenobacter</taxon>
    </lineage>
</organism>
<evidence type="ECO:0000313" key="1">
    <source>
        <dbReference type="EMBL" id="SFQ57872.1"/>
    </source>
</evidence>
<keyword evidence="2" id="KW-1185">Reference proteome</keyword>
<reference evidence="2" key="1">
    <citation type="submission" date="2016-10" db="EMBL/GenBank/DDBJ databases">
        <authorList>
            <person name="Varghese N."/>
            <person name="Submissions S."/>
        </authorList>
    </citation>
    <scope>NUCLEOTIDE SEQUENCE [LARGE SCALE GENOMIC DNA]</scope>
    <source>
        <strain evidence="2">OR362-8,ATCC BAA-1266,JCM 13504</strain>
    </source>
</reference>
<dbReference type="Proteomes" id="UP000199029">
    <property type="component" value="Unassembled WGS sequence"/>
</dbReference>
<gene>
    <name evidence="1" type="ORF">SAMN04515668_3054</name>
</gene>
<dbReference type="AlphaFoldDB" id="A0A1I5ZN46"/>
<proteinExistence type="predicted"/>
<name>A0A1I5ZN46_HYMAR</name>
<evidence type="ECO:0000313" key="2">
    <source>
        <dbReference type="Proteomes" id="UP000199029"/>
    </source>
</evidence>
<dbReference type="EMBL" id="FOXS01000004">
    <property type="protein sequence ID" value="SFQ57872.1"/>
    <property type="molecule type" value="Genomic_DNA"/>
</dbReference>